<feature type="chain" id="PRO_5019224921" description="Lipoprotein" evidence="7">
    <location>
        <begin position="25"/>
        <end position="280"/>
    </location>
</feature>
<feature type="signal peptide" evidence="7">
    <location>
        <begin position="1"/>
        <end position="24"/>
    </location>
</feature>
<accession>A0A430AQK6</accession>
<dbReference type="PROSITE" id="PS51257">
    <property type="entry name" value="PROKAR_LIPOPROTEIN"/>
    <property type="match status" value="1"/>
</dbReference>
<comment type="subcellular location">
    <subcellularLocation>
        <location evidence="1">Membrane</location>
        <topology evidence="1">Lipid-anchor</topology>
    </subcellularLocation>
</comment>
<organism evidence="8 9">
    <name type="scientific">Vagococcus acidifermentans</name>
    <dbReference type="NCBI Taxonomy" id="564710"/>
    <lineage>
        <taxon>Bacteria</taxon>
        <taxon>Bacillati</taxon>
        <taxon>Bacillota</taxon>
        <taxon>Bacilli</taxon>
        <taxon>Lactobacillales</taxon>
        <taxon>Enterococcaceae</taxon>
        <taxon>Vagococcus</taxon>
    </lineage>
</organism>
<evidence type="ECO:0000256" key="3">
    <source>
        <dbReference type="ARBA" id="ARBA00022729"/>
    </source>
</evidence>
<keyword evidence="4" id="KW-0472">Membrane</keyword>
<dbReference type="AlphaFoldDB" id="A0A430AQK6"/>
<dbReference type="InterPro" id="IPR004872">
    <property type="entry name" value="Lipoprotein_NlpA"/>
</dbReference>
<name>A0A430AQK6_9ENTE</name>
<proteinExistence type="inferred from homology"/>
<gene>
    <name evidence="8" type="ORF">CBF27_10315</name>
</gene>
<evidence type="ECO:0000313" key="9">
    <source>
        <dbReference type="Proteomes" id="UP000286773"/>
    </source>
</evidence>
<evidence type="ECO:0000256" key="7">
    <source>
        <dbReference type="SAM" id="SignalP"/>
    </source>
</evidence>
<dbReference type="EMBL" id="NGKC01000012">
    <property type="protein sequence ID" value="RSU10402.1"/>
    <property type="molecule type" value="Genomic_DNA"/>
</dbReference>
<dbReference type="GO" id="GO:0016020">
    <property type="term" value="C:membrane"/>
    <property type="evidence" value="ECO:0007669"/>
    <property type="project" value="UniProtKB-SubCell"/>
</dbReference>
<evidence type="ECO:0000256" key="5">
    <source>
        <dbReference type="ARBA" id="ARBA00023139"/>
    </source>
</evidence>
<evidence type="ECO:0000256" key="6">
    <source>
        <dbReference type="ARBA" id="ARBA00023288"/>
    </source>
</evidence>
<evidence type="ECO:0000256" key="4">
    <source>
        <dbReference type="ARBA" id="ARBA00023136"/>
    </source>
</evidence>
<keyword evidence="3 7" id="KW-0732">Signal</keyword>
<evidence type="ECO:0000256" key="1">
    <source>
        <dbReference type="ARBA" id="ARBA00004635"/>
    </source>
</evidence>
<keyword evidence="6" id="KW-0449">Lipoprotein</keyword>
<dbReference type="PANTHER" id="PTHR30429:SF0">
    <property type="entry name" value="METHIONINE-BINDING LIPOPROTEIN METQ"/>
    <property type="match status" value="1"/>
</dbReference>
<comment type="caution">
    <text evidence="8">The sequence shown here is derived from an EMBL/GenBank/DDBJ whole genome shotgun (WGS) entry which is preliminary data.</text>
</comment>
<sequence length="280" mass="31026">MMNKRLFSILAASTLLLFGLAACGSNDSGETTTTSAKKENKVIKVASHLPPMTDVVELAGDVLEKDGWQVELIQVSDNIQYNELVNHKEADASFAQHEPYMQMYNKEKHGNLTAVQKIYNAKVGYYSKQFKSIDELPEGAKIAIPNDLPNEGRALAILNEAGLIKLKDGVGFEGTVKDIEENPKQFELVPLDLLNLPEAYNEDDIAMTYNYPTYIAKVGLTPKDAILLEKTIDERFAISLVAREDNEASEAIQALKQAMTSETVKKFLEDNHSDTLVPAF</sequence>
<protein>
    <recommendedName>
        <fullName evidence="10">Lipoprotein</fullName>
    </recommendedName>
</protein>
<evidence type="ECO:0000256" key="2">
    <source>
        <dbReference type="ARBA" id="ARBA00008973"/>
    </source>
</evidence>
<dbReference type="Proteomes" id="UP000286773">
    <property type="component" value="Unassembled WGS sequence"/>
</dbReference>
<dbReference type="SUPFAM" id="SSF53850">
    <property type="entry name" value="Periplasmic binding protein-like II"/>
    <property type="match status" value="1"/>
</dbReference>
<keyword evidence="9" id="KW-1185">Reference proteome</keyword>
<comment type="similarity">
    <text evidence="2">Belongs to the NlpA lipoprotein family.</text>
</comment>
<dbReference type="PANTHER" id="PTHR30429">
    <property type="entry name" value="D-METHIONINE-BINDING LIPOPROTEIN METQ"/>
    <property type="match status" value="1"/>
</dbReference>
<keyword evidence="5" id="KW-0564">Palmitate</keyword>
<evidence type="ECO:0000313" key="8">
    <source>
        <dbReference type="EMBL" id="RSU10402.1"/>
    </source>
</evidence>
<dbReference type="Gene3D" id="3.40.190.10">
    <property type="entry name" value="Periplasmic binding protein-like II"/>
    <property type="match status" value="2"/>
</dbReference>
<dbReference type="Pfam" id="PF03180">
    <property type="entry name" value="Lipoprotein_9"/>
    <property type="match status" value="1"/>
</dbReference>
<evidence type="ECO:0008006" key="10">
    <source>
        <dbReference type="Google" id="ProtNLM"/>
    </source>
</evidence>
<reference evidence="8 9" key="1">
    <citation type="submission" date="2017-05" db="EMBL/GenBank/DDBJ databases">
        <title>Vagococcus spp. assemblies.</title>
        <authorList>
            <person name="Gulvik C.A."/>
        </authorList>
    </citation>
    <scope>NUCLEOTIDE SEQUENCE [LARGE SCALE GENOMIC DNA]</scope>
    <source>
        <strain evidence="8 9">LMG 24798</strain>
    </source>
</reference>